<dbReference type="RefSeq" id="WP_145993702.1">
    <property type="nucleotide sequence ID" value="NZ_JAFMUT010000007.1"/>
</dbReference>
<dbReference type="Pfam" id="PF13440">
    <property type="entry name" value="Polysacc_synt_3"/>
    <property type="match status" value="1"/>
</dbReference>
<organism evidence="8 9">
    <name type="scientific">Tenacibaculum finnmarkense genomovar finnmarkense</name>
    <dbReference type="NCBI Taxonomy" id="1458503"/>
    <lineage>
        <taxon>Bacteria</taxon>
        <taxon>Pseudomonadati</taxon>
        <taxon>Bacteroidota</taxon>
        <taxon>Flavobacteriia</taxon>
        <taxon>Flavobacteriales</taxon>
        <taxon>Flavobacteriaceae</taxon>
        <taxon>Tenacibaculum</taxon>
        <taxon>Tenacibaculum finnmarkense</taxon>
    </lineage>
</organism>
<gene>
    <name evidence="8" type="ORF">F7645_06020</name>
</gene>
<feature type="transmembrane region" description="Helical" evidence="7">
    <location>
        <begin position="361"/>
        <end position="378"/>
    </location>
</feature>
<feature type="transmembrane region" description="Helical" evidence="7">
    <location>
        <begin position="172"/>
        <end position="191"/>
    </location>
</feature>
<evidence type="ECO:0000256" key="6">
    <source>
        <dbReference type="ARBA" id="ARBA00023136"/>
    </source>
</evidence>
<evidence type="ECO:0000256" key="1">
    <source>
        <dbReference type="ARBA" id="ARBA00004651"/>
    </source>
</evidence>
<feature type="transmembrane region" description="Helical" evidence="7">
    <location>
        <begin position="21"/>
        <end position="39"/>
    </location>
</feature>
<comment type="caution">
    <text evidence="8">The sequence shown here is derived from an EMBL/GenBank/DDBJ whole genome shotgun (WGS) entry which is preliminary data.</text>
</comment>
<keyword evidence="9" id="KW-1185">Reference proteome</keyword>
<evidence type="ECO:0000256" key="3">
    <source>
        <dbReference type="ARBA" id="ARBA00022475"/>
    </source>
</evidence>
<dbReference type="AlphaFoldDB" id="A0AAP1RF28"/>
<proteinExistence type="inferred from homology"/>
<keyword evidence="3" id="KW-1003">Cell membrane</keyword>
<dbReference type="GO" id="GO:0005886">
    <property type="term" value="C:plasma membrane"/>
    <property type="evidence" value="ECO:0007669"/>
    <property type="project" value="UniProtKB-SubCell"/>
</dbReference>
<comment type="subcellular location">
    <subcellularLocation>
        <location evidence="1">Cell membrane</location>
        <topology evidence="1">Multi-pass membrane protein</topology>
    </subcellularLocation>
</comment>
<dbReference type="Proteomes" id="UP000806077">
    <property type="component" value="Unassembled WGS sequence"/>
</dbReference>
<feature type="transmembrane region" description="Helical" evidence="7">
    <location>
        <begin position="447"/>
        <end position="466"/>
    </location>
</feature>
<evidence type="ECO:0000256" key="4">
    <source>
        <dbReference type="ARBA" id="ARBA00022692"/>
    </source>
</evidence>
<feature type="transmembrane region" description="Helical" evidence="7">
    <location>
        <begin position="384"/>
        <end position="406"/>
    </location>
</feature>
<feature type="transmembrane region" description="Helical" evidence="7">
    <location>
        <begin position="45"/>
        <end position="69"/>
    </location>
</feature>
<dbReference type="CDD" id="cd13127">
    <property type="entry name" value="MATE_tuaB_like"/>
    <property type="match status" value="1"/>
</dbReference>
<feature type="transmembrane region" description="Helical" evidence="7">
    <location>
        <begin position="81"/>
        <end position="101"/>
    </location>
</feature>
<evidence type="ECO:0000256" key="7">
    <source>
        <dbReference type="SAM" id="Phobius"/>
    </source>
</evidence>
<comment type="similarity">
    <text evidence="2">Belongs to the polysaccharide synthase family.</text>
</comment>
<dbReference type="PANTHER" id="PTHR30250:SF10">
    <property type="entry name" value="LIPOPOLYSACCHARIDE BIOSYNTHESIS PROTEIN WZXC"/>
    <property type="match status" value="1"/>
</dbReference>
<accession>A0AAP1RF28</accession>
<feature type="transmembrane region" description="Helical" evidence="7">
    <location>
        <begin position="413"/>
        <end position="435"/>
    </location>
</feature>
<evidence type="ECO:0000256" key="5">
    <source>
        <dbReference type="ARBA" id="ARBA00022989"/>
    </source>
</evidence>
<keyword evidence="6 7" id="KW-0472">Membrane</keyword>
<feature type="transmembrane region" description="Helical" evidence="7">
    <location>
        <begin position="116"/>
        <end position="135"/>
    </location>
</feature>
<evidence type="ECO:0000313" key="8">
    <source>
        <dbReference type="EMBL" id="MBE7694978.1"/>
    </source>
</evidence>
<feature type="transmembrane region" description="Helical" evidence="7">
    <location>
        <begin position="323"/>
        <end position="340"/>
    </location>
</feature>
<evidence type="ECO:0000313" key="9">
    <source>
        <dbReference type="Proteomes" id="UP000806077"/>
    </source>
</evidence>
<feature type="transmembrane region" description="Helical" evidence="7">
    <location>
        <begin position="147"/>
        <end position="166"/>
    </location>
</feature>
<keyword evidence="5 7" id="KW-1133">Transmembrane helix</keyword>
<sequence length="481" mass="55143">MSKGLNKMFINSVFWASFSKIGYVLLALLGNMFLARFITAEEFGVIGVAMFFVGIFNVLIEGGVGGALVRKENVTPKDYSTVFIFNLAVSLILFGVMFVIAEPIALYYEKPILKEVLWALSLLLVINAFTVVQNTKLIRDMSFKQKGIYQIISLGVATIISCYLAYKGFGVWAIVSLQIISAFILMLILWFKLGRIGSFVFSKKSFKEIFSFGVFTTLSSILNIAFDNAYQLIIGKYFSFSQVGYYYQAKKLYQAPDGVFRTVISQVFYSYLSKFQKDTEVFITKFNLMAKLTAIIIGLMVSLIYLYAEQVILLLYGDKWGESVFFIRLIALSGFFILLEQVNRNIFKIFNQTHKILYLEIFNKAIQAISIAIGIYYLNLNVLLYGLVVTSIVSYVINLYFSLYVINKIHYDIFLNVLKITLSAGFSVVLFLHLYEYFHVDLYSRILIFPIFVFLYLFILKIIKVFNKDMLISIKKVLNRK</sequence>
<reference evidence="8 9" key="1">
    <citation type="journal article" date="2020" name="Int. J. Syst. Evol. Microbiol.">
        <title>Tenacibaculum piscium sp. nov., isolated from skin ulcers of sea-farmed fish, and description of Tenacibaculum finnmarkense sp. nov. with subdivision into genomovars finnmarkense and ulcerans.</title>
        <authorList>
            <person name="Olsen A.B."/>
            <person name="Spilsberg B."/>
            <person name="Nilsen H.K."/>
            <person name="Lagesen K."/>
            <person name="Gulla S."/>
            <person name="Avendano-Herrera R."/>
            <person name="Irgang R."/>
            <person name="Duchaud E."/>
            <person name="Colquhoun D.J."/>
        </authorList>
    </citation>
    <scope>NUCLEOTIDE SEQUENCE [LARGE SCALE GENOMIC DNA]</scope>
    <source>
        <strain evidence="8 9">TNO037</strain>
    </source>
</reference>
<dbReference type="InterPro" id="IPR050833">
    <property type="entry name" value="Poly_Biosynth_Transport"/>
</dbReference>
<keyword evidence="4 7" id="KW-0812">Transmembrane</keyword>
<feature type="transmembrane region" description="Helical" evidence="7">
    <location>
        <begin position="292"/>
        <end position="317"/>
    </location>
</feature>
<dbReference type="PANTHER" id="PTHR30250">
    <property type="entry name" value="PST FAMILY PREDICTED COLANIC ACID TRANSPORTER"/>
    <property type="match status" value="1"/>
</dbReference>
<name>A0AAP1RF28_9FLAO</name>
<evidence type="ECO:0000256" key="2">
    <source>
        <dbReference type="ARBA" id="ARBA00007430"/>
    </source>
</evidence>
<dbReference type="EMBL" id="WXXV01000006">
    <property type="protein sequence ID" value="MBE7694978.1"/>
    <property type="molecule type" value="Genomic_DNA"/>
</dbReference>
<protein>
    <submittedName>
        <fullName evidence="8">Oligosaccharide flippase family protein</fullName>
    </submittedName>
</protein>